<dbReference type="PATRIC" id="fig|1008153.3.peg.1892"/>
<dbReference type="AlphaFoldDB" id="A0A151AH49"/>
<proteinExistence type="predicted"/>
<evidence type="ECO:0000313" key="1">
    <source>
        <dbReference type="EMBL" id="KYH26757.1"/>
    </source>
</evidence>
<evidence type="ECO:0008006" key="3">
    <source>
        <dbReference type="Google" id="ProtNLM"/>
    </source>
</evidence>
<organism evidence="1 2">
    <name type="scientific">Halalkalicoccus paucihalophilus</name>
    <dbReference type="NCBI Taxonomy" id="1008153"/>
    <lineage>
        <taxon>Archaea</taxon>
        <taxon>Methanobacteriati</taxon>
        <taxon>Methanobacteriota</taxon>
        <taxon>Stenosarchaea group</taxon>
        <taxon>Halobacteria</taxon>
        <taxon>Halobacteriales</taxon>
        <taxon>Halococcaceae</taxon>
        <taxon>Halalkalicoccus</taxon>
    </lineage>
</organism>
<dbReference type="Proteomes" id="UP000075321">
    <property type="component" value="Unassembled WGS sequence"/>
</dbReference>
<dbReference type="RefSeq" id="WP_066381729.1">
    <property type="nucleotide sequence ID" value="NZ_LTAZ01000004.1"/>
</dbReference>
<accession>A0A151AH49</accession>
<gene>
    <name evidence="1" type="ORF">HAPAU_18630</name>
</gene>
<dbReference type="SUPFAM" id="SSF51126">
    <property type="entry name" value="Pectin lyase-like"/>
    <property type="match status" value="1"/>
</dbReference>
<dbReference type="OrthoDB" id="267713at2157"/>
<name>A0A151AH49_9EURY</name>
<comment type="caution">
    <text evidence="1">The sequence shown here is derived from an EMBL/GenBank/DDBJ whole genome shotgun (WGS) entry which is preliminary data.</text>
</comment>
<evidence type="ECO:0000313" key="2">
    <source>
        <dbReference type="Proteomes" id="UP000075321"/>
    </source>
</evidence>
<reference evidence="1 2" key="1">
    <citation type="submission" date="2016-02" db="EMBL/GenBank/DDBJ databases">
        <title>Genome sequence of Halalkalicoccus paucihalophilus DSM 24557.</title>
        <authorList>
            <person name="Poehlein A."/>
            <person name="Daniel R."/>
        </authorList>
    </citation>
    <scope>NUCLEOTIDE SEQUENCE [LARGE SCALE GENOMIC DNA]</scope>
    <source>
        <strain evidence="1 2">DSM 24557</strain>
    </source>
</reference>
<keyword evidence="2" id="KW-1185">Reference proteome</keyword>
<dbReference type="EMBL" id="LTAZ01000004">
    <property type="protein sequence ID" value="KYH26757.1"/>
    <property type="molecule type" value="Genomic_DNA"/>
</dbReference>
<protein>
    <recommendedName>
        <fullName evidence="3">Right handed beta helix domain-containing protein</fullName>
    </recommendedName>
</protein>
<dbReference type="InterPro" id="IPR011050">
    <property type="entry name" value="Pectin_lyase_fold/virulence"/>
</dbReference>
<sequence length="421" mass="44163">MKHGEALTNEQVERLVDRRVEERLVELMEGSGRVPDAIREGVSRREAMAMAAGGVAGYGISTLVGPSGSGGGTIVGEDDGEDGETSAADLQRALEESSVVRIAGEIDVSGEIPIRIPQNTILCGDGVYRQALDAIGGDGLRAADEGPIVEVAGNDTQITGLALVNTADGGDAIRMTGYTGRVSHTDLYAGRYGINCNPNETTTEPRLNFNRVLSTTGADGESVGIRIENMNDAKVINNIVAGFDTEIVVNQESAIVSLNHTYTHPASDSAVGIRIGAPAVRVVNNRIEGESNRAGIEITASERSIVSQNLVQVPSGADGIRLDIGSELANSFLAYNQIEGFSSDDPAGTAVAAPGVEAFYRSVVGPNAARYFDAEGLTGVVEAAGAGGTPSANRYFTYQPVENIDDDSLWMKARQGMYRIA</sequence>